<dbReference type="PANTHER" id="PTHR46512">
    <property type="entry name" value="PEPTIDYLPROLYL ISOMERASE"/>
    <property type="match status" value="1"/>
</dbReference>
<organism evidence="10">
    <name type="scientific">Trepomonas sp. PC1</name>
    <dbReference type="NCBI Taxonomy" id="1076344"/>
    <lineage>
        <taxon>Eukaryota</taxon>
        <taxon>Metamonada</taxon>
        <taxon>Diplomonadida</taxon>
        <taxon>Hexamitidae</taxon>
        <taxon>Hexamitinae</taxon>
        <taxon>Trepomonas</taxon>
    </lineage>
</organism>
<dbReference type="FunFam" id="3.10.50.40:FF:000006">
    <property type="entry name" value="Peptidyl-prolyl cis-trans isomerase"/>
    <property type="match status" value="1"/>
</dbReference>
<dbReference type="AlphaFoldDB" id="A0A146K562"/>
<reference evidence="10" key="1">
    <citation type="submission" date="2015-07" db="EMBL/GenBank/DDBJ databases">
        <title>Adaptation to a free-living lifestyle via gene acquisitions in the diplomonad Trepomonas sp. PC1.</title>
        <authorList>
            <person name="Xu F."/>
            <person name="Jerlstrom-Hultqvist J."/>
            <person name="Kolisko M."/>
            <person name="Simpson A.G.B."/>
            <person name="Roger A.J."/>
            <person name="Svard S.G."/>
            <person name="Andersson J.O."/>
        </authorList>
    </citation>
    <scope>NUCLEOTIDE SEQUENCE</scope>
    <source>
        <strain evidence="10">PC1</strain>
    </source>
</reference>
<dbReference type="InterPro" id="IPR050754">
    <property type="entry name" value="FKBP4/5/8-like"/>
</dbReference>
<feature type="non-terminal residue" evidence="10">
    <location>
        <position position="1"/>
    </location>
</feature>
<dbReference type="PROSITE" id="PS50059">
    <property type="entry name" value="FKBP_PPIASE"/>
    <property type="match status" value="1"/>
</dbReference>
<dbReference type="InterPro" id="IPR001179">
    <property type="entry name" value="PPIase_FKBP_dom"/>
</dbReference>
<evidence type="ECO:0000256" key="4">
    <source>
        <dbReference type="ARBA" id="ARBA00022803"/>
    </source>
</evidence>
<dbReference type="SUPFAM" id="SSF54534">
    <property type="entry name" value="FKBP-like"/>
    <property type="match status" value="1"/>
</dbReference>
<feature type="region of interest" description="Disordered" evidence="8">
    <location>
        <begin position="276"/>
        <end position="319"/>
    </location>
</feature>
<evidence type="ECO:0000256" key="6">
    <source>
        <dbReference type="ARBA" id="ARBA00023235"/>
    </source>
</evidence>
<evidence type="ECO:0000313" key="10">
    <source>
        <dbReference type="EMBL" id="JAP91787.1"/>
    </source>
</evidence>
<dbReference type="EMBL" id="GDID01004819">
    <property type="protein sequence ID" value="JAP91787.1"/>
    <property type="molecule type" value="Transcribed_RNA"/>
</dbReference>
<keyword evidence="5 7" id="KW-0697">Rotamase</keyword>
<keyword evidence="3" id="KW-0677">Repeat</keyword>
<proteinExistence type="predicted"/>
<keyword evidence="4" id="KW-0802">TPR repeat</keyword>
<sequence>MRVEDQAKFDEYCKNTEFLHVEPNMLLKKIIKPAEQVDKCPDWDTKVIVHYHGTLLDGKVFDSSVTRNQPFEFQVGQGAVIKGWDKGVPTMSVGEKALFILHPDFAYGESGSGSIPGGACLAFEIELLDYIESDHEYPNSPEERVQAAKVRQEQAKNLFAQQKFAKANQKYEKGTQLLESIVSENQDLKNEAKKLRATLFANMCLCFQKMNDSKKSIKAGEDALKECEDDELKVKIYSRMIKSYLNANDIDNALKIGQQGLQELNNNPVVLKEWQKAKDKQNEAEKKRKELYAKMMGNSFRTGSEGAAKPNESGNQEGV</sequence>
<feature type="domain" description="PPIase FKBP-type" evidence="9">
    <location>
        <begin position="44"/>
        <end position="131"/>
    </location>
</feature>
<evidence type="ECO:0000256" key="7">
    <source>
        <dbReference type="PROSITE-ProRule" id="PRU00277"/>
    </source>
</evidence>
<dbReference type="Gene3D" id="1.25.40.10">
    <property type="entry name" value="Tetratricopeptide repeat domain"/>
    <property type="match status" value="1"/>
</dbReference>
<protein>
    <recommendedName>
        <fullName evidence="2 7">peptidylprolyl isomerase</fullName>
        <ecNumber evidence="2 7">5.2.1.8</ecNumber>
    </recommendedName>
</protein>
<dbReference type="Pfam" id="PF00254">
    <property type="entry name" value="FKBP_C"/>
    <property type="match status" value="1"/>
</dbReference>
<gene>
    <name evidence="10" type="ORF">TPC1_16488</name>
</gene>
<evidence type="ECO:0000256" key="8">
    <source>
        <dbReference type="SAM" id="MobiDB-lite"/>
    </source>
</evidence>
<comment type="catalytic activity">
    <reaction evidence="1 7">
        <text>[protein]-peptidylproline (omega=180) = [protein]-peptidylproline (omega=0)</text>
        <dbReference type="Rhea" id="RHEA:16237"/>
        <dbReference type="Rhea" id="RHEA-COMP:10747"/>
        <dbReference type="Rhea" id="RHEA-COMP:10748"/>
        <dbReference type="ChEBI" id="CHEBI:83833"/>
        <dbReference type="ChEBI" id="CHEBI:83834"/>
        <dbReference type="EC" id="5.2.1.8"/>
    </reaction>
</comment>
<dbReference type="InterPro" id="IPR011990">
    <property type="entry name" value="TPR-like_helical_dom_sf"/>
</dbReference>
<evidence type="ECO:0000256" key="2">
    <source>
        <dbReference type="ARBA" id="ARBA00013194"/>
    </source>
</evidence>
<dbReference type="EC" id="5.2.1.8" evidence="2 7"/>
<dbReference type="SUPFAM" id="SSF48452">
    <property type="entry name" value="TPR-like"/>
    <property type="match status" value="1"/>
</dbReference>
<evidence type="ECO:0000256" key="3">
    <source>
        <dbReference type="ARBA" id="ARBA00022737"/>
    </source>
</evidence>
<accession>A0A146K562</accession>
<evidence type="ECO:0000259" key="9">
    <source>
        <dbReference type="PROSITE" id="PS50059"/>
    </source>
</evidence>
<dbReference type="PANTHER" id="PTHR46512:SF9">
    <property type="entry name" value="PEPTIDYLPROLYL ISOMERASE"/>
    <property type="match status" value="1"/>
</dbReference>
<name>A0A146K562_9EUKA</name>
<evidence type="ECO:0000256" key="5">
    <source>
        <dbReference type="ARBA" id="ARBA00023110"/>
    </source>
</evidence>
<keyword evidence="6 7" id="KW-0413">Isomerase</keyword>
<dbReference type="InterPro" id="IPR046357">
    <property type="entry name" value="PPIase_dom_sf"/>
</dbReference>
<evidence type="ECO:0000256" key="1">
    <source>
        <dbReference type="ARBA" id="ARBA00000971"/>
    </source>
</evidence>
<feature type="compositionally biased region" description="Basic and acidic residues" evidence="8">
    <location>
        <begin position="276"/>
        <end position="292"/>
    </location>
</feature>
<dbReference type="GO" id="GO:0003755">
    <property type="term" value="F:peptidyl-prolyl cis-trans isomerase activity"/>
    <property type="evidence" value="ECO:0007669"/>
    <property type="project" value="UniProtKB-KW"/>
</dbReference>
<dbReference type="Gene3D" id="3.10.50.40">
    <property type="match status" value="1"/>
</dbReference>